<evidence type="ECO:0000313" key="3">
    <source>
        <dbReference type="Proteomes" id="UP000660680"/>
    </source>
</evidence>
<dbReference type="EMBL" id="BMRB01000001">
    <property type="protein sequence ID" value="GGS13976.1"/>
    <property type="molecule type" value="Genomic_DNA"/>
</dbReference>
<keyword evidence="3" id="KW-1185">Reference proteome</keyword>
<comment type="caution">
    <text evidence="2">The sequence shown here is derived from an EMBL/GenBank/DDBJ whole genome shotgun (WGS) entry which is preliminary data.</text>
</comment>
<feature type="domain" description="N-acetyltransferase" evidence="1">
    <location>
        <begin position="8"/>
        <end position="172"/>
    </location>
</feature>
<dbReference type="Gene3D" id="3.40.630.30">
    <property type="match status" value="1"/>
</dbReference>
<reference evidence="2" key="1">
    <citation type="journal article" date="2014" name="Int. J. Syst. Evol. Microbiol.">
        <title>Complete genome sequence of Corynebacterium casei LMG S-19264T (=DSM 44701T), isolated from a smear-ripened cheese.</title>
        <authorList>
            <consortium name="US DOE Joint Genome Institute (JGI-PGF)"/>
            <person name="Walter F."/>
            <person name="Albersmeier A."/>
            <person name="Kalinowski J."/>
            <person name="Ruckert C."/>
        </authorList>
    </citation>
    <scope>NUCLEOTIDE SEQUENCE</scope>
    <source>
        <strain evidence="2">JCM 3276</strain>
    </source>
</reference>
<dbReference type="PROSITE" id="PS51186">
    <property type="entry name" value="GNAT"/>
    <property type="match status" value="1"/>
</dbReference>
<reference evidence="2" key="2">
    <citation type="submission" date="2020-09" db="EMBL/GenBank/DDBJ databases">
        <authorList>
            <person name="Sun Q."/>
            <person name="Ohkuma M."/>
        </authorList>
    </citation>
    <scope>NUCLEOTIDE SEQUENCE</scope>
    <source>
        <strain evidence="2">JCM 3276</strain>
    </source>
</reference>
<dbReference type="GO" id="GO:0016747">
    <property type="term" value="F:acyltransferase activity, transferring groups other than amino-acyl groups"/>
    <property type="evidence" value="ECO:0007669"/>
    <property type="project" value="InterPro"/>
</dbReference>
<proteinExistence type="predicted"/>
<evidence type="ECO:0000259" key="1">
    <source>
        <dbReference type="PROSITE" id="PS51186"/>
    </source>
</evidence>
<gene>
    <name evidence="2" type="ORF">GCM10010171_02280</name>
</gene>
<organism evidence="2 3">
    <name type="scientific">Actinokineospora fastidiosa</name>
    <dbReference type="NCBI Taxonomy" id="1816"/>
    <lineage>
        <taxon>Bacteria</taxon>
        <taxon>Bacillati</taxon>
        <taxon>Actinomycetota</taxon>
        <taxon>Actinomycetes</taxon>
        <taxon>Pseudonocardiales</taxon>
        <taxon>Pseudonocardiaceae</taxon>
        <taxon>Actinokineospora</taxon>
    </lineage>
</organism>
<dbReference type="SUPFAM" id="SSF55729">
    <property type="entry name" value="Acyl-CoA N-acyltransferases (Nat)"/>
    <property type="match status" value="1"/>
</dbReference>
<evidence type="ECO:0000313" key="2">
    <source>
        <dbReference type="EMBL" id="GGS13976.1"/>
    </source>
</evidence>
<sequence length="176" mass="20458">MSLTGRLVRLRAMEPEDADTVWRWHNDPEVVTWLTGIYPEPLAAIRKRWADRPANSFERTVFGIETIAEGRLIGVIVLRDATPETARAELDVYIGEKDCWDGGYGTEALRLMCRFGFEFMRLHAIELSVVDENERARHVYRKIGFVEEGKLREAFRRNGKWHDVYVMSMLEGELIE</sequence>
<dbReference type="Pfam" id="PF13302">
    <property type="entry name" value="Acetyltransf_3"/>
    <property type="match status" value="1"/>
</dbReference>
<protein>
    <submittedName>
        <fullName evidence="2">N-acetyltransferase</fullName>
    </submittedName>
</protein>
<dbReference type="InterPro" id="IPR016181">
    <property type="entry name" value="Acyl_CoA_acyltransferase"/>
</dbReference>
<dbReference type="InterPro" id="IPR000182">
    <property type="entry name" value="GNAT_dom"/>
</dbReference>
<dbReference type="AlphaFoldDB" id="A0A918L6K0"/>
<dbReference type="PANTHER" id="PTHR43415:SF3">
    <property type="entry name" value="GNAT-FAMILY ACETYLTRANSFERASE"/>
    <property type="match status" value="1"/>
</dbReference>
<dbReference type="PANTHER" id="PTHR43415">
    <property type="entry name" value="SPERMIDINE N(1)-ACETYLTRANSFERASE"/>
    <property type="match status" value="1"/>
</dbReference>
<dbReference type="Proteomes" id="UP000660680">
    <property type="component" value="Unassembled WGS sequence"/>
</dbReference>
<name>A0A918L6K0_9PSEU</name>
<accession>A0A918L6K0</accession>
<dbReference type="RefSeq" id="WP_229786432.1">
    <property type="nucleotide sequence ID" value="NZ_BMRB01000001.1"/>
</dbReference>